<dbReference type="Proteomes" id="UP001171902">
    <property type="component" value="Unassembled WGS sequence"/>
</dbReference>
<evidence type="ECO:0000313" key="1">
    <source>
        <dbReference type="EMBL" id="MDN3243017.1"/>
    </source>
</evidence>
<proteinExistence type="predicted"/>
<name>A0ABT7YWP9_9ACTN</name>
<reference evidence="1" key="1">
    <citation type="submission" date="2023-06" db="EMBL/GenBank/DDBJ databases">
        <title>Gycomyces niveus sp.nov., a novel actinomycete isolated from soil in Shouguang.</title>
        <authorList>
            <person name="Yang X."/>
            <person name="Zhao J."/>
        </authorList>
    </citation>
    <scope>NUCLEOTIDE SEQUENCE</scope>
    <source>
        <strain evidence="1">NEAU C2</strain>
    </source>
</reference>
<sequence>MTEDFYPTMDDAVAAVQSTYPNAVREPDIEPMFHSSIVFHDAASHTVCVVGPNEWTDDRTEGCVSHGPGARGRDRRHIHGKLRVDPGVLGRAACLDA</sequence>
<keyword evidence="2" id="KW-1185">Reference proteome</keyword>
<dbReference type="EMBL" id="JAUEMJ010000011">
    <property type="protein sequence ID" value="MDN3243017.1"/>
    <property type="molecule type" value="Genomic_DNA"/>
</dbReference>
<organism evidence="1 2">
    <name type="scientific">Glycomyces tritici</name>
    <dbReference type="NCBI Taxonomy" id="2665176"/>
    <lineage>
        <taxon>Bacteria</taxon>
        <taxon>Bacillati</taxon>
        <taxon>Actinomycetota</taxon>
        <taxon>Actinomycetes</taxon>
        <taxon>Glycomycetales</taxon>
        <taxon>Glycomycetaceae</taxon>
        <taxon>Glycomyces</taxon>
    </lineage>
</organism>
<dbReference type="RefSeq" id="WP_289959577.1">
    <property type="nucleotide sequence ID" value="NZ_JAUEMJ010000011.1"/>
</dbReference>
<accession>A0ABT7YWP9</accession>
<gene>
    <name evidence="1" type="ORF">QWI33_25070</name>
</gene>
<comment type="caution">
    <text evidence="1">The sequence shown here is derived from an EMBL/GenBank/DDBJ whole genome shotgun (WGS) entry which is preliminary data.</text>
</comment>
<evidence type="ECO:0000313" key="2">
    <source>
        <dbReference type="Proteomes" id="UP001171902"/>
    </source>
</evidence>
<protein>
    <submittedName>
        <fullName evidence="1">Uncharacterized protein</fullName>
    </submittedName>
</protein>